<dbReference type="AlphaFoldDB" id="A0A0R2S8S1"/>
<dbReference type="InterPro" id="IPR053967">
    <property type="entry name" value="LlgE_F_G-like_D1"/>
</dbReference>
<comment type="similarity">
    <text evidence="2 6">Belongs to the flagella basal body rod proteins family.</text>
</comment>
<evidence type="ECO:0000259" key="8">
    <source>
        <dbReference type="Pfam" id="PF22692"/>
    </source>
</evidence>
<dbReference type="GO" id="GO:0071978">
    <property type="term" value="P:bacterial-type flagellum-dependent swarming motility"/>
    <property type="evidence" value="ECO:0007669"/>
    <property type="project" value="TreeGrafter"/>
</dbReference>
<dbReference type="InterPro" id="IPR010930">
    <property type="entry name" value="Flg_bb/hook_C_dom"/>
</dbReference>
<dbReference type="SUPFAM" id="SSF117143">
    <property type="entry name" value="Flagellar hook protein flgE"/>
    <property type="match status" value="1"/>
</dbReference>
<keyword evidence="3 6" id="KW-0975">Bacterial flagellum</keyword>
<dbReference type="GO" id="GO:0030694">
    <property type="term" value="C:bacterial-type flagellum basal body, rod"/>
    <property type="evidence" value="ECO:0007669"/>
    <property type="project" value="UniProtKB-UniRule"/>
</dbReference>
<dbReference type="PANTHER" id="PTHR30435">
    <property type="entry name" value="FLAGELLAR PROTEIN"/>
    <property type="match status" value="1"/>
</dbReference>
<evidence type="ECO:0000313" key="10">
    <source>
        <dbReference type="Proteomes" id="UP000051934"/>
    </source>
</evidence>
<gene>
    <name evidence="9" type="ORF">ABR69_07495</name>
</gene>
<organism evidence="9 10">
    <name type="scientific">OM182 bacterium BACL3 MAG-120507-bin80</name>
    <dbReference type="NCBI Taxonomy" id="1655577"/>
    <lineage>
        <taxon>Bacteria</taxon>
        <taxon>Pseudomonadati</taxon>
        <taxon>Pseudomonadota</taxon>
        <taxon>Gammaproteobacteria</taxon>
        <taxon>OMG group</taxon>
        <taxon>OM182 clade</taxon>
    </lineage>
</organism>
<reference evidence="9 10" key="1">
    <citation type="submission" date="2015-10" db="EMBL/GenBank/DDBJ databases">
        <title>Metagenome-Assembled Genomes uncover a global brackish microbiome.</title>
        <authorList>
            <person name="Hugerth L.W."/>
            <person name="Larsson J."/>
            <person name="Alneberg J."/>
            <person name="Lindh M.V."/>
            <person name="Legrand C."/>
            <person name="Pinhassi J."/>
            <person name="Andersson A.F."/>
        </authorList>
    </citation>
    <scope>NUCLEOTIDE SEQUENCE [LARGE SCALE GENOMIC DNA]</scope>
    <source>
        <strain evidence="9">BACL4 MAG-120507-bin80</strain>
    </source>
</reference>
<dbReference type="Pfam" id="PF22692">
    <property type="entry name" value="LlgE_F_G_D1"/>
    <property type="match status" value="1"/>
</dbReference>
<dbReference type="Proteomes" id="UP000051934">
    <property type="component" value="Unassembled WGS sequence"/>
</dbReference>
<sequence>MDKLVFTALGAATNQSFQRVQLTNDLANVSTIGYKKSTTSRPETVSYGGNGLASRYQAVTPSRVEEVNLEPGHHMQTGNPLDIAMNNSTVLGVQSLEGEVAFTRRGDLRITETGLLETGAGQLVLDDGGNPITVPTDTLISIGADGVVYGTDGTDSTSVSTPLGTLMLRDASTTALTRRSDGLYAAVGSDGLTGDFATGPEAISISPGSLEGSNSDAVEIMVSLLDYYRSFETQMKIIKSTEEIDKDGSRMMSTG</sequence>
<dbReference type="EMBL" id="LIBB01000204">
    <property type="protein sequence ID" value="KRO71301.1"/>
    <property type="molecule type" value="Genomic_DNA"/>
</dbReference>
<feature type="domain" description="Flagellar basal-body/hook protein C-terminal" evidence="7">
    <location>
        <begin position="207"/>
        <end position="250"/>
    </location>
</feature>
<accession>A0A0R2S8S1</accession>
<comment type="subunit">
    <text evidence="4 6">The basal body constitutes a major portion of the flagellar organelle and consists of five rings (E,L,P,S, and M) mounted on a central rod. The rod consists of about 26 subunits of FlgG in the distal portion, and FlgB, FlgC and FlgF are thought to build up the proximal portion of the rod with about 6 subunits each.</text>
</comment>
<dbReference type="InterPro" id="IPR037925">
    <property type="entry name" value="FlgE/F/G-like"/>
</dbReference>
<comment type="caution">
    <text evidence="9">The sequence shown here is derived from an EMBL/GenBank/DDBJ whole genome shotgun (WGS) entry which is preliminary data.</text>
</comment>
<evidence type="ECO:0000256" key="3">
    <source>
        <dbReference type="ARBA" id="ARBA00023143"/>
    </source>
</evidence>
<dbReference type="PANTHER" id="PTHR30435:SF18">
    <property type="entry name" value="FLAGELLAR BASAL-BODY ROD PROTEIN FLGF"/>
    <property type="match status" value="1"/>
</dbReference>
<feature type="domain" description="Flagellar hook protein FlgE/F/G-like D1" evidence="8">
    <location>
        <begin position="92"/>
        <end position="149"/>
    </location>
</feature>
<dbReference type="NCBIfam" id="TIGR03506">
    <property type="entry name" value="FlgEFG_subfam"/>
    <property type="match status" value="1"/>
</dbReference>
<proteinExistence type="inferred from homology"/>
<evidence type="ECO:0000259" key="7">
    <source>
        <dbReference type="Pfam" id="PF06429"/>
    </source>
</evidence>
<comment type="subcellular location">
    <subcellularLocation>
        <location evidence="1 6">Bacterial flagellum basal body</location>
    </subcellularLocation>
</comment>
<evidence type="ECO:0000313" key="9">
    <source>
        <dbReference type="EMBL" id="KRO71301.1"/>
    </source>
</evidence>
<name>A0A0R2S8S1_9GAMM</name>
<evidence type="ECO:0000256" key="6">
    <source>
        <dbReference type="RuleBase" id="RU362116"/>
    </source>
</evidence>
<evidence type="ECO:0000256" key="4">
    <source>
        <dbReference type="ARBA" id="ARBA00038560"/>
    </source>
</evidence>
<evidence type="ECO:0000256" key="2">
    <source>
        <dbReference type="ARBA" id="ARBA00009677"/>
    </source>
</evidence>
<evidence type="ECO:0000256" key="1">
    <source>
        <dbReference type="ARBA" id="ARBA00004117"/>
    </source>
</evidence>
<dbReference type="InterPro" id="IPR020013">
    <property type="entry name" value="Flagellar_FlgE/F/G"/>
</dbReference>
<protein>
    <recommendedName>
        <fullName evidence="5 6">Flagellar basal-body rod protein FlgF</fullName>
    </recommendedName>
</protein>
<evidence type="ECO:0000256" key="5">
    <source>
        <dbReference type="ARBA" id="ARBA00040228"/>
    </source>
</evidence>
<dbReference type="Pfam" id="PF06429">
    <property type="entry name" value="Flg_bbr_C"/>
    <property type="match status" value="1"/>
</dbReference>